<name>A0ABP7RDL2_9BURK</name>
<dbReference type="InterPro" id="IPR010752">
    <property type="entry name" value="DUF1329"/>
</dbReference>
<reference evidence="3" key="1">
    <citation type="journal article" date="2019" name="Int. J. Syst. Evol. Microbiol.">
        <title>The Global Catalogue of Microorganisms (GCM) 10K type strain sequencing project: providing services to taxonomists for standard genome sequencing and annotation.</title>
        <authorList>
            <consortium name="The Broad Institute Genomics Platform"/>
            <consortium name="The Broad Institute Genome Sequencing Center for Infectious Disease"/>
            <person name="Wu L."/>
            <person name="Ma J."/>
        </authorList>
    </citation>
    <scope>NUCLEOTIDE SEQUENCE [LARGE SCALE GENOMIC DNA]</scope>
    <source>
        <strain evidence="3">JCM 17561</strain>
    </source>
</reference>
<gene>
    <name evidence="2" type="ORF">GCM10022279_19540</name>
</gene>
<keyword evidence="3" id="KW-1185">Reference proteome</keyword>
<dbReference type="Proteomes" id="UP001501627">
    <property type="component" value="Unassembled WGS sequence"/>
</dbReference>
<evidence type="ECO:0000313" key="3">
    <source>
        <dbReference type="Proteomes" id="UP001501627"/>
    </source>
</evidence>
<accession>A0ABP7RDL2</accession>
<dbReference type="CDD" id="cd16329">
    <property type="entry name" value="LolA_like"/>
    <property type="match status" value="1"/>
</dbReference>
<feature type="chain" id="PRO_5045713644" evidence="1">
    <location>
        <begin position="28"/>
        <end position="462"/>
    </location>
</feature>
<protein>
    <submittedName>
        <fullName evidence="2">DUF1329 domain-containing protein</fullName>
    </submittedName>
</protein>
<dbReference type="EMBL" id="BAABBP010000015">
    <property type="protein sequence ID" value="GAA3995968.1"/>
    <property type="molecule type" value="Genomic_DNA"/>
</dbReference>
<evidence type="ECO:0000256" key="1">
    <source>
        <dbReference type="SAM" id="SignalP"/>
    </source>
</evidence>
<feature type="signal peptide" evidence="1">
    <location>
        <begin position="1"/>
        <end position="27"/>
    </location>
</feature>
<dbReference type="Gene3D" id="2.50.20.10">
    <property type="entry name" value="Lipoprotein localisation LolA/LolB/LppX"/>
    <property type="match status" value="1"/>
</dbReference>
<evidence type="ECO:0000313" key="2">
    <source>
        <dbReference type="EMBL" id="GAA3995968.1"/>
    </source>
</evidence>
<comment type="caution">
    <text evidence="2">The sequence shown here is derived from an EMBL/GenBank/DDBJ whole genome shotgun (WGS) entry which is preliminary data.</text>
</comment>
<sequence length="462" mass="51206">MVMNAKLKPAALLLAAAGVMVAGAVHAKASSDEVGKLGKTLTCTGGEKAGTASGVPEFTGKWLGTPPGIDYKPHTGQHPVDPYKDEKPLFTITAENLSKYGAHLTEGQKAMFAKYPQTYRIPVYQGHRDFRFPDFVCASAKTNAQNAVMNADGLGVDHGVKGSLPFPIPKNGIELAFNNLLPFRTFNEETIRDAANVLSDGSVVWGRAHNYSMSLLNMPEQAGQPLEGAMAQGMNVTLMPEREKGTVGVNQEPVNFGKDTRLQWTYDPGTRRVRQVPEYGFDQPMPGTSGKMTIDQDRLFNGSPIRYNWKSLGKQEIYVPANAFRLHANTVKYADLLKVGHANPDFMRYELRRVWVLEATLKEGYRHVFAKRVLFLDEDTGQALMSDYYDARNQLWQHAEVNHYYAFDANTFHAGTSFYYDLNSGGYVAYNLFQERAEAPLLNKGNLTPSMFTPQAARNAGN</sequence>
<dbReference type="Pfam" id="PF07044">
    <property type="entry name" value="DUF1329"/>
    <property type="match status" value="1"/>
</dbReference>
<keyword evidence="1" id="KW-0732">Signal</keyword>
<organism evidence="2 3">
    <name type="scientific">Comamonas faecalis</name>
    <dbReference type="NCBI Taxonomy" id="1387849"/>
    <lineage>
        <taxon>Bacteria</taxon>
        <taxon>Pseudomonadati</taxon>
        <taxon>Pseudomonadota</taxon>
        <taxon>Betaproteobacteria</taxon>
        <taxon>Burkholderiales</taxon>
        <taxon>Comamonadaceae</taxon>
        <taxon>Comamonas</taxon>
    </lineage>
</organism>
<proteinExistence type="predicted"/>